<feature type="coiled-coil region" evidence="1">
    <location>
        <begin position="272"/>
        <end position="299"/>
    </location>
</feature>
<keyword evidence="3" id="KW-0472">Membrane</keyword>
<dbReference type="Proteomes" id="UP000288805">
    <property type="component" value="Unassembled WGS sequence"/>
</dbReference>
<keyword evidence="3" id="KW-1133">Transmembrane helix</keyword>
<evidence type="ECO:0000313" key="5">
    <source>
        <dbReference type="EMBL" id="RVW44787.1"/>
    </source>
</evidence>
<feature type="transmembrane region" description="Helical" evidence="3">
    <location>
        <begin position="722"/>
        <end position="740"/>
    </location>
</feature>
<feature type="region of interest" description="Disordered" evidence="2">
    <location>
        <begin position="1"/>
        <end position="28"/>
    </location>
</feature>
<keyword evidence="3" id="KW-0812">Transmembrane</keyword>
<gene>
    <name evidence="5" type="primary">WIT1_0</name>
    <name evidence="5" type="ORF">CK203_081879</name>
</gene>
<evidence type="ECO:0000313" key="6">
    <source>
        <dbReference type="Proteomes" id="UP000288805"/>
    </source>
</evidence>
<sequence length="747" mass="84302">MDAETVLDATASVDDINTSDPEAEGNNMDLHEGISSYGEVMLEVGNATEVLKRVELDLACSSEKLFNLSILTMHVATRESDFEAFASEEEHVLDDSVQKALEFDLLSGILDSEVREVDNFMTILQKDVAHTHEILSSCENLGGAFMEMEEKLHDSDVLLKQSQDHVSEIRMQSAKFQRTLLCFDGEGKSDMVVQHHHIVVPSSILEPYVIYCADVVPPCLAGNNDKGMDLLENSEFSNMNTKIKMQTAEQQRDILRMLEKSLARELDLEKKLAESRQLEEELTLRLHSLEQEVLFMEEEEAIVWERLFEAENAAEVLKGISKELRGRLQIFQFNLNGSMKREGELKSKLQGSTKEVEDKEDALLKLESSSAELHDFLIQQTNNLKASLREAEDKLILSNSEAFTLREKVSSLENQLKESEFQLMNAKASVDGNQEQHPLYSQLSEMENVVINLKERISKAESRAESAEAKCKLLMETNMELSDELVLLRSDNTTEKVNSLEKQLRESDIQLQHALASAEASLEKQSMLYSTIEDMENLIEDLKLKVSKAESRADCTEEKCIILSESNAELSEELSFLRTRMECLETSLHQAEETKVETAKDISVRTKVITNLVMQLAFERERLHKQVSLLTDKNKVLVGKLKKTEDPSIASKVTRGEFCPKDDLTTATCAKECIVEQTEFSASSFEMEEAPKNLSVGGIIAGPSDSVSEPETVRRLDPGQLSFKYIFMAVFILLTAAYLFQQQNRQF</sequence>
<dbReference type="PANTHER" id="PTHR35705">
    <property type="entry name" value="WPP DOMAIN-INTERACTING TAIL-ANCHORED PROTEIN 1"/>
    <property type="match status" value="1"/>
</dbReference>
<proteinExistence type="predicted"/>
<name>A0A438EAD7_VITVI</name>
<keyword evidence="1" id="KW-0175">Coiled coil</keyword>
<reference evidence="5 6" key="1">
    <citation type="journal article" date="2018" name="PLoS Genet.">
        <title>Population sequencing reveals clonal diversity and ancestral inbreeding in the grapevine cultivar Chardonnay.</title>
        <authorList>
            <person name="Roach M.J."/>
            <person name="Johnson D.L."/>
            <person name="Bohlmann J."/>
            <person name="van Vuuren H.J."/>
            <person name="Jones S.J."/>
            <person name="Pretorius I.S."/>
            <person name="Schmidt S.A."/>
            <person name="Borneman A.R."/>
        </authorList>
    </citation>
    <scope>NUCLEOTIDE SEQUENCE [LARGE SCALE GENOMIC DNA]</scope>
    <source>
        <strain evidence="6">cv. Chardonnay</strain>
        <tissue evidence="5">Leaf</tissue>
    </source>
</reference>
<dbReference type="Pfam" id="PF26581">
    <property type="entry name" value="WIT1_2_N"/>
    <property type="match status" value="1"/>
</dbReference>
<protein>
    <submittedName>
        <fullName evidence="5">WPP domain-interacting tail-anchored protein 1</fullName>
    </submittedName>
</protein>
<evidence type="ECO:0000256" key="3">
    <source>
        <dbReference type="SAM" id="Phobius"/>
    </source>
</evidence>
<dbReference type="PANTHER" id="PTHR35705:SF1">
    <property type="entry name" value="WPP DOMAIN-INTERACTING TAIL-ANCHORED PROTEIN 1"/>
    <property type="match status" value="1"/>
</dbReference>
<dbReference type="EMBL" id="QGNW01001343">
    <property type="protein sequence ID" value="RVW44787.1"/>
    <property type="molecule type" value="Genomic_DNA"/>
</dbReference>
<accession>A0A438EAD7</accession>
<dbReference type="AlphaFoldDB" id="A0A438EAD7"/>
<evidence type="ECO:0000256" key="2">
    <source>
        <dbReference type="SAM" id="MobiDB-lite"/>
    </source>
</evidence>
<dbReference type="InterPro" id="IPR039976">
    <property type="entry name" value="WIT1/WIT2"/>
</dbReference>
<evidence type="ECO:0000256" key="1">
    <source>
        <dbReference type="SAM" id="Coils"/>
    </source>
</evidence>
<feature type="domain" description="WIT1/2 N-terminal helical bundle" evidence="4">
    <location>
        <begin position="45"/>
        <end position="183"/>
    </location>
</feature>
<comment type="caution">
    <text evidence="5">The sequence shown here is derived from an EMBL/GenBank/DDBJ whole genome shotgun (WGS) entry which is preliminary data.</text>
</comment>
<feature type="coiled-coil region" evidence="1">
    <location>
        <begin position="349"/>
        <end position="594"/>
    </location>
</feature>
<evidence type="ECO:0000259" key="4">
    <source>
        <dbReference type="Pfam" id="PF26581"/>
    </source>
</evidence>
<organism evidence="5 6">
    <name type="scientific">Vitis vinifera</name>
    <name type="common">Grape</name>
    <dbReference type="NCBI Taxonomy" id="29760"/>
    <lineage>
        <taxon>Eukaryota</taxon>
        <taxon>Viridiplantae</taxon>
        <taxon>Streptophyta</taxon>
        <taxon>Embryophyta</taxon>
        <taxon>Tracheophyta</taxon>
        <taxon>Spermatophyta</taxon>
        <taxon>Magnoliopsida</taxon>
        <taxon>eudicotyledons</taxon>
        <taxon>Gunneridae</taxon>
        <taxon>Pentapetalae</taxon>
        <taxon>rosids</taxon>
        <taxon>Vitales</taxon>
        <taxon>Vitaceae</taxon>
        <taxon>Viteae</taxon>
        <taxon>Vitis</taxon>
    </lineage>
</organism>
<dbReference type="InterPro" id="IPR058610">
    <property type="entry name" value="WIT1_2_N"/>
</dbReference>